<gene>
    <name evidence="2" type="ORF">LCGC14_0384870</name>
</gene>
<accession>A0A0F9T152</accession>
<comment type="caution">
    <text evidence="2">The sequence shown here is derived from an EMBL/GenBank/DDBJ whole genome shotgun (WGS) entry which is preliminary data.</text>
</comment>
<organism evidence="2">
    <name type="scientific">marine sediment metagenome</name>
    <dbReference type="NCBI Taxonomy" id="412755"/>
    <lineage>
        <taxon>unclassified sequences</taxon>
        <taxon>metagenomes</taxon>
        <taxon>ecological metagenomes</taxon>
    </lineage>
</organism>
<dbReference type="EMBL" id="LAZR01000317">
    <property type="protein sequence ID" value="KKN74985.1"/>
    <property type="molecule type" value="Genomic_DNA"/>
</dbReference>
<proteinExistence type="predicted"/>
<dbReference type="AlphaFoldDB" id="A0A0F9T152"/>
<dbReference type="SUPFAM" id="SSF56300">
    <property type="entry name" value="Metallo-dependent phosphatases"/>
    <property type="match status" value="1"/>
</dbReference>
<name>A0A0F9T152_9ZZZZ</name>
<reference evidence="2" key="1">
    <citation type="journal article" date="2015" name="Nature">
        <title>Complex archaea that bridge the gap between prokaryotes and eukaryotes.</title>
        <authorList>
            <person name="Spang A."/>
            <person name="Saw J.H."/>
            <person name="Jorgensen S.L."/>
            <person name="Zaremba-Niedzwiedzka K."/>
            <person name="Martijn J."/>
            <person name="Lind A.E."/>
            <person name="van Eijk R."/>
            <person name="Schleper C."/>
            <person name="Guy L."/>
            <person name="Ettema T.J."/>
        </authorList>
    </citation>
    <scope>NUCLEOTIDE SEQUENCE</scope>
</reference>
<dbReference type="GO" id="GO:0016787">
    <property type="term" value="F:hydrolase activity"/>
    <property type="evidence" value="ECO:0007669"/>
    <property type="project" value="InterPro"/>
</dbReference>
<protein>
    <recommendedName>
        <fullName evidence="1">Calcineurin-like phosphoesterase domain-containing protein</fullName>
    </recommendedName>
</protein>
<dbReference type="Pfam" id="PF00149">
    <property type="entry name" value="Metallophos"/>
    <property type="match status" value="1"/>
</dbReference>
<dbReference type="InterPro" id="IPR029052">
    <property type="entry name" value="Metallo-depent_PP-like"/>
</dbReference>
<dbReference type="InterPro" id="IPR004843">
    <property type="entry name" value="Calcineurin-like_PHP"/>
</dbReference>
<evidence type="ECO:0000313" key="2">
    <source>
        <dbReference type="EMBL" id="KKN74985.1"/>
    </source>
</evidence>
<evidence type="ECO:0000259" key="1">
    <source>
        <dbReference type="Pfam" id="PF00149"/>
    </source>
</evidence>
<sequence>MDIKFQGTAGIFQDTHNPFQDQRVIREVELFLFELQPDLMVYPGDMSDFYLLSKFDKNPNRADTLQQDLNSTATLFKRHREGMPNTRMIFTLGNHEDRLRRYLWSNSPALASLDCLTIEGLYKLRENEIECVDYEEGILFNGNFMVTHGDLIRAHSGYTAKGMSDKHGGSGICGHSHRGGNSLKTNRFGVYGWWENYCLCDLDPDYVSHPNWQQGFSVVTVIHERFWVEPIQIIHRKFIYGGKTYGSGGKKRVRVEV</sequence>
<feature type="domain" description="Calcineurin-like phosphoesterase" evidence="1">
    <location>
        <begin position="14"/>
        <end position="165"/>
    </location>
</feature>